<protein>
    <submittedName>
        <fullName evidence="1">Uncharacterized protein</fullName>
    </submittedName>
</protein>
<dbReference type="Proteomes" id="UP000240283">
    <property type="component" value="Segment"/>
</dbReference>
<accession>A0A2H5BPW9</accession>
<organism evidence="1 2">
    <name type="scientific">Vibrio phage Vp_R1</name>
    <dbReference type="NCBI Taxonomy" id="2059867"/>
    <lineage>
        <taxon>Viruses</taxon>
        <taxon>Duplodnaviria</taxon>
        <taxon>Heunggongvirae</taxon>
        <taxon>Uroviricota</taxon>
        <taxon>Caudoviricetes</taxon>
        <taxon>Grimontviridae</taxon>
        <taxon>Dalianvirus</taxon>
        <taxon>Dalianvirus R1</taxon>
    </lineage>
</organism>
<reference evidence="1 2" key="1">
    <citation type="submission" date="2017-12" db="EMBL/GenBank/DDBJ databases">
        <title>Genomic analysis of a novel phage Vp_R1 lytic to Vibrio parahaemolyticus.</title>
        <authorList>
            <person name="Ren H."/>
            <person name="Li Z."/>
        </authorList>
    </citation>
    <scope>NUCLEOTIDE SEQUENCE [LARGE SCALE GENOMIC DNA]</scope>
</reference>
<gene>
    <name evidence="1" type="ORF">VPR_017</name>
</gene>
<sequence>MIEVVSEIDLSELLPGVIYTLKWEHEGVSWVKYLRKTGSQITERNDGMSEWVDLQEGTEDLIEVHNEYVRTGNSNNRYWASGPTETLSISSGVLYFERDLKISNNRKESELFKVIDTMLKATIDAVLDCGDSVSVEELYAEYGELHHVERATLSEILK</sequence>
<keyword evidence="2" id="KW-1185">Reference proteome</keyword>
<evidence type="ECO:0000313" key="2">
    <source>
        <dbReference type="Proteomes" id="UP000240283"/>
    </source>
</evidence>
<name>A0A2H5BPW9_9CAUD</name>
<dbReference type="EMBL" id="MG603697">
    <property type="protein sequence ID" value="AUG88381.1"/>
    <property type="molecule type" value="Genomic_DNA"/>
</dbReference>
<proteinExistence type="predicted"/>
<evidence type="ECO:0000313" key="1">
    <source>
        <dbReference type="EMBL" id="AUG88381.1"/>
    </source>
</evidence>